<organism evidence="8 9">
    <name type="scientific">Solimonas fluminis</name>
    <dbReference type="NCBI Taxonomy" id="2086571"/>
    <lineage>
        <taxon>Bacteria</taxon>
        <taxon>Pseudomonadati</taxon>
        <taxon>Pseudomonadota</taxon>
        <taxon>Gammaproteobacteria</taxon>
        <taxon>Nevskiales</taxon>
        <taxon>Nevskiaceae</taxon>
        <taxon>Solimonas</taxon>
    </lineage>
</organism>
<feature type="transmembrane region" description="Helical" evidence="7">
    <location>
        <begin position="58"/>
        <end position="80"/>
    </location>
</feature>
<proteinExistence type="inferred from homology"/>
<dbReference type="RefSeq" id="WP_104231273.1">
    <property type="nucleotide sequence ID" value="NZ_PSNW01000009.1"/>
</dbReference>
<dbReference type="Proteomes" id="UP000238220">
    <property type="component" value="Unassembled WGS sequence"/>
</dbReference>
<gene>
    <name evidence="8" type="ORF">C3942_15495</name>
</gene>
<evidence type="ECO:0000256" key="5">
    <source>
        <dbReference type="ARBA" id="ARBA00022989"/>
    </source>
</evidence>
<reference evidence="8 9" key="1">
    <citation type="submission" date="2018-02" db="EMBL/GenBank/DDBJ databases">
        <title>Genome sequencing of Solimonas sp. HR-BB.</title>
        <authorList>
            <person name="Lee Y."/>
            <person name="Jeon C.O."/>
        </authorList>
    </citation>
    <scope>NUCLEOTIDE SEQUENCE [LARGE SCALE GENOMIC DNA]</scope>
    <source>
        <strain evidence="8 9">HR-BB</strain>
    </source>
</reference>
<evidence type="ECO:0000256" key="3">
    <source>
        <dbReference type="ARBA" id="ARBA00022475"/>
    </source>
</evidence>
<dbReference type="GO" id="GO:0005886">
    <property type="term" value="C:plasma membrane"/>
    <property type="evidence" value="ECO:0007669"/>
    <property type="project" value="UniProtKB-SubCell"/>
</dbReference>
<name>A0A2S5TCU4_9GAMM</name>
<sequence length="83" mass="8522">MGILSWIVLGLIAGVLAKWLLPGKDPGGFIITILLGVGGAFVGGWVGTQLGIASFNGFTMQGIVVATAGAVLLLVIYRLLRKA</sequence>
<comment type="caution">
    <text evidence="8">The sequence shown here is derived from an EMBL/GenBank/DDBJ whole genome shotgun (WGS) entry which is preliminary data.</text>
</comment>
<evidence type="ECO:0000256" key="7">
    <source>
        <dbReference type="SAM" id="Phobius"/>
    </source>
</evidence>
<protein>
    <submittedName>
        <fullName evidence="8">GlsB/YeaQ/YmgE family stress response membrane protein</fullName>
    </submittedName>
</protein>
<dbReference type="PANTHER" id="PTHR33884:SF3">
    <property type="entry name" value="UPF0410 PROTEIN YMGE"/>
    <property type="match status" value="1"/>
</dbReference>
<keyword evidence="9" id="KW-1185">Reference proteome</keyword>
<dbReference type="AlphaFoldDB" id="A0A2S5TCU4"/>
<keyword evidence="6 7" id="KW-0472">Membrane</keyword>
<dbReference type="PANTHER" id="PTHR33884">
    <property type="entry name" value="UPF0410 PROTEIN YMGE"/>
    <property type="match status" value="1"/>
</dbReference>
<evidence type="ECO:0000256" key="1">
    <source>
        <dbReference type="ARBA" id="ARBA00004651"/>
    </source>
</evidence>
<keyword evidence="5 7" id="KW-1133">Transmembrane helix</keyword>
<comment type="similarity">
    <text evidence="2">Belongs to the UPF0410 family.</text>
</comment>
<feature type="transmembrane region" description="Helical" evidence="7">
    <location>
        <begin position="27"/>
        <end position="46"/>
    </location>
</feature>
<evidence type="ECO:0000313" key="8">
    <source>
        <dbReference type="EMBL" id="PPE72830.1"/>
    </source>
</evidence>
<dbReference type="OrthoDB" id="9811343at2"/>
<dbReference type="InterPro" id="IPR007341">
    <property type="entry name" value="Transgly_assoc"/>
</dbReference>
<evidence type="ECO:0000256" key="4">
    <source>
        <dbReference type="ARBA" id="ARBA00022692"/>
    </source>
</evidence>
<keyword evidence="4 7" id="KW-0812">Transmembrane</keyword>
<evidence type="ECO:0000313" key="9">
    <source>
        <dbReference type="Proteomes" id="UP000238220"/>
    </source>
</evidence>
<dbReference type="EMBL" id="PSNW01000009">
    <property type="protein sequence ID" value="PPE72830.1"/>
    <property type="molecule type" value="Genomic_DNA"/>
</dbReference>
<dbReference type="Pfam" id="PF04226">
    <property type="entry name" value="Transgly_assoc"/>
    <property type="match status" value="1"/>
</dbReference>
<evidence type="ECO:0000256" key="6">
    <source>
        <dbReference type="ARBA" id="ARBA00023136"/>
    </source>
</evidence>
<keyword evidence="3" id="KW-1003">Cell membrane</keyword>
<accession>A0A2S5TCU4</accession>
<evidence type="ECO:0000256" key="2">
    <source>
        <dbReference type="ARBA" id="ARBA00011006"/>
    </source>
</evidence>
<comment type="subcellular location">
    <subcellularLocation>
        <location evidence="1">Cell membrane</location>
        <topology evidence="1">Multi-pass membrane protein</topology>
    </subcellularLocation>
</comment>